<keyword evidence="3 10" id="KW-0808">Transferase</keyword>
<evidence type="ECO:0000256" key="1">
    <source>
        <dbReference type="ARBA" id="ARBA00001933"/>
    </source>
</evidence>
<dbReference type="Proteomes" id="UP000253606">
    <property type="component" value="Chromosome"/>
</dbReference>
<dbReference type="NCBIfam" id="NF002806">
    <property type="entry name" value="PRK02948.1"/>
    <property type="match status" value="1"/>
</dbReference>
<feature type="binding site" description="via persulfide group" evidence="10">
    <location>
        <position position="342"/>
    </location>
    <ligand>
        <name>[2Fe-2S] cluster</name>
        <dbReference type="ChEBI" id="CHEBI:190135"/>
        <note>ligand shared with IscU</note>
    </ligand>
</feature>
<evidence type="ECO:0000256" key="2">
    <source>
        <dbReference type="ARBA" id="ARBA00006490"/>
    </source>
</evidence>
<comment type="similarity">
    <text evidence="2 10">Belongs to the class-V pyridoxal-phosphate-dependent aminotransferase family. NifS/IscS subfamily.</text>
</comment>
<feature type="binding site" evidence="10">
    <location>
        <begin position="87"/>
        <end position="88"/>
    </location>
    <ligand>
        <name>pyridoxal 5'-phosphate</name>
        <dbReference type="ChEBI" id="CHEBI:597326"/>
    </ligand>
</feature>
<feature type="binding site" evidence="10">
    <location>
        <position position="167"/>
    </location>
    <ligand>
        <name>pyridoxal 5'-phosphate</name>
        <dbReference type="ChEBI" id="CHEBI:597326"/>
    </ligand>
</feature>
<dbReference type="Gene3D" id="3.40.640.10">
    <property type="entry name" value="Type I PLP-dependent aspartate aminotransferase-like (Major domain)"/>
    <property type="match status" value="1"/>
</dbReference>
<comment type="subcellular location">
    <subcellularLocation>
        <location evidence="10">Cytoplasm</location>
    </subcellularLocation>
</comment>
<dbReference type="GO" id="GO:0030170">
    <property type="term" value="F:pyridoxal phosphate binding"/>
    <property type="evidence" value="ECO:0007669"/>
    <property type="project" value="UniProtKB-UniRule"/>
</dbReference>
<evidence type="ECO:0000256" key="3">
    <source>
        <dbReference type="ARBA" id="ARBA00022679"/>
    </source>
</evidence>
<accession>A0A2Z5G9L0</accession>
<evidence type="ECO:0000256" key="5">
    <source>
        <dbReference type="ARBA" id="ARBA00022723"/>
    </source>
</evidence>
<evidence type="ECO:0000313" key="14">
    <source>
        <dbReference type="Proteomes" id="UP000253606"/>
    </source>
</evidence>
<dbReference type="GO" id="GO:1990221">
    <property type="term" value="C:L-cysteine desulfurase complex"/>
    <property type="evidence" value="ECO:0007669"/>
    <property type="project" value="UniProtKB-ARBA"/>
</dbReference>
<feature type="modified residue" description="N6-(pyridoxal phosphate)lysine" evidence="10">
    <location>
        <position position="218"/>
    </location>
</feature>
<comment type="cofactor">
    <cofactor evidence="1 10 11">
        <name>pyridoxal 5'-phosphate</name>
        <dbReference type="ChEBI" id="CHEBI:597326"/>
    </cofactor>
</comment>
<sequence length="418" mass="45715">MSNTDNGSVAVPAGVQLPIYMDNHATSQLDPRVLEAMLPYFTSKFGNAASRNHSFGWEAEQGVETAREQIARLIGATAKEIIFTSGATESNNLAIKGIAEMYKERGNHIITQVTEHKAVLDTCKRLEKYGYRVTYLPVKADGLIDLDDLKRAMDDKTILVSIMFANNEIGVVQPVAEIGKLCHERNVIFHTDAVQAVGKIPVDVNAMNIDVLSLTAHKLYGPKGVGALYVRRRNPRVQISAQLDGGGHERGMRSGTLNVPGIVGLGAACEIAREEMESEAARLIRLREKLKAKLEGALDYVHVNGSMEHRLPGNLNMSFVYVEGESLLMGINEIAVSSGSACTSATLEPSYVLKALGLGDDVAHSSIRFGLGRFNNEAEVDYVADKLIDIVQKLRELSPLYEMVKEGIDISKIEWQAH</sequence>
<evidence type="ECO:0000256" key="8">
    <source>
        <dbReference type="ARBA" id="ARBA00023014"/>
    </source>
</evidence>
<dbReference type="InterPro" id="IPR015422">
    <property type="entry name" value="PyrdxlP-dep_Trfase_small"/>
</dbReference>
<organism evidence="13 14">
    <name type="scientific">Acidisarcina polymorpha</name>
    <dbReference type="NCBI Taxonomy" id="2211140"/>
    <lineage>
        <taxon>Bacteria</taxon>
        <taxon>Pseudomonadati</taxon>
        <taxon>Acidobacteriota</taxon>
        <taxon>Terriglobia</taxon>
        <taxon>Terriglobales</taxon>
        <taxon>Acidobacteriaceae</taxon>
        <taxon>Acidisarcina</taxon>
    </lineage>
</organism>
<dbReference type="NCBIfam" id="NF010611">
    <property type="entry name" value="PRK14012.1"/>
    <property type="match status" value="1"/>
</dbReference>
<dbReference type="InterPro" id="IPR020578">
    <property type="entry name" value="Aminotrans_V_PyrdxlP_BS"/>
</dbReference>
<comment type="function">
    <text evidence="10">Master enzyme that delivers sulfur to a number of partners involved in Fe-S cluster assembly, tRNA modification or cofactor biosynthesis. Catalyzes the removal of elemental sulfur atoms from cysteine to produce alanine. Functions as a sulfur delivery protein for Fe-S cluster synthesis onto IscU, an Fe-S scaffold assembly protein, as well as other S acceptor proteins.</text>
</comment>
<feature type="domain" description="Aminotransferase class V" evidence="12">
    <location>
        <begin position="19"/>
        <end position="383"/>
    </location>
</feature>
<dbReference type="UniPathway" id="UPA00266"/>
<name>A0A2Z5G9L0_9BACT</name>
<dbReference type="EC" id="2.8.1.7" evidence="10"/>
<evidence type="ECO:0000256" key="10">
    <source>
        <dbReference type="HAMAP-Rule" id="MF_00331"/>
    </source>
</evidence>
<keyword evidence="5 10" id="KW-0479">Metal-binding</keyword>
<dbReference type="PANTHER" id="PTHR11601:SF34">
    <property type="entry name" value="CYSTEINE DESULFURASE"/>
    <property type="match status" value="1"/>
</dbReference>
<dbReference type="HAMAP" id="MF_00331">
    <property type="entry name" value="Cys_desulf_IscS"/>
    <property type="match status" value="1"/>
</dbReference>
<feature type="binding site" evidence="10">
    <location>
        <position position="195"/>
    </location>
    <ligand>
        <name>pyridoxal 5'-phosphate</name>
        <dbReference type="ChEBI" id="CHEBI:597326"/>
    </ligand>
</feature>
<dbReference type="EMBL" id="CP030840">
    <property type="protein sequence ID" value="AXC15384.1"/>
    <property type="molecule type" value="Genomic_DNA"/>
</dbReference>
<proteinExistence type="inferred from homology"/>
<dbReference type="KEGG" id="abas:ACPOL_6140"/>
<dbReference type="InterPro" id="IPR015421">
    <property type="entry name" value="PyrdxlP-dep_Trfase_major"/>
</dbReference>
<evidence type="ECO:0000256" key="4">
    <source>
        <dbReference type="ARBA" id="ARBA00022714"/>
    </source>
</evidence>
<dbReference type="InterPro" id="IPR010240">
    <property type="entry name" value="Cys_deSase_IscS"/>
</dbReference>
<keyword evidence="8 10" id="KW-0411">Iron-sulfur</keyword>
<dbReference type="FunFam" id="3.40.640.10:FF:000003">
    <property type="entry name" value="Cysteine desulfurase IscS"/>
    <property type="match status" value="1"/>
</dbReference>
<gene>
    <name evidence="10" type="primary">iscS</name>
    <name evidence="13" type="ORF">ACPOL_6140</name>
</gene>
<keyword evidence="14" id="KW-1185">Reference proteome</keyword>
<dbReference type="NCBIfam" id="TIGR02006">
    <property type="entry name" value="IscS"/>
    <property type="match status" value="1"/>
</dbReference>
<evidence type="ECO:0000313" key="13">
    <source>
        <dbReference type="EMBL" id="AXC15384.1"/>
    </source>
</evidence>
<keyword evidence="4 10" id="KW-0001">2Fe-2S</keyword>
<dbReference type="PIRSF" id="PIRSF005572">
    <property type="entry name" value="NifS"/>
    <property type="match status" value="1"/>
</dbReference>
<dbReference type="InterPro" id="IPR000192">
    <property type="entry name" value="Aminotrans_V_dom"/>
</dbReference>
<evidence type="ECO:0000256" key="6">
    <source>
        <dbReference type="ARBA" id="ARBA00022898"/>
    </source>
</evidence>
<dbReference type="GO" id="GO:0044571">
    <property type="term" value="P:[2Fe-2S] cluster assembly"/>
    <property type="evidence" value="ECO:0007669"/>
    <property type="project" value="UniProtKB-UniRule"/>
</dbReference>
<dbReference type="PROSITE" id="PS00595">
    <property type="entry name" value="AA_TRANSFER_CLASS_5"/>
    <property type="match status" value="1"/>
</dbReference>
<comment type="catalytic activity">
    <reaction evidence="9 10">
        <text>(sulfur carrier)-H + L-cysteine = (sulfur carrier)-SH + L-alanine</text>
        <dbReference type="Rhea" id="RHEA:43892"/>
        <dbReference type="Rhea" id="RHEA-COMP:14737"/>
        <dbReference type="Rhea" id="RHEA-COMP:14739"/>
        <dbReference type="ChEBI" id="CHEBI:29917"/>
        <dbReference type="ChEBI" id="CHEBI:35235"/>
        <dbReference type="ChEBI" id="CHEBI:57972"/>
        <dbReference type="ChEBI" id="CHEBI:64428"/>
        <dbReference type="EC" id="2.8.1.7"/>
    </reaction>
</comment>
<dbReference type="AlphaFoldDB" id="A0A2Z5G9L0"/>
<reference evidence="13 14" key="1">
    <citation type="journal article" date="2018" name="Front. Microbiol.">
        <title>Hydrolytic Capabilities as a Key to Environmental Success: Chitinolytic and Cellulolytic Acidobacteria From Acidic Sub-arctic Soils and Boreal Peatlands.</title>
        <authorList>
            <person name="Belova S.E."/>
            <person name="Ravin N.V."/>
            <person name="Pankratov T.A."/>
            <person name="Rakitin A.L."/>
            <person name="Ivanova A.A."/>
            <person name="Beletsky A.V."/>
            <person name="Mardanov A.V."/>
            <person name="Sinninghe Damste J.S."/>
            <person name="Dedysh S.N."/>
        </authorList>
    </citation>
    <scope>NUCLEOTIDE SEQUENCE [LARGE SCALE GENOMIC DNA]</scope>
    <source>
        <strain evidence="13 14">SBC82</strain>
    </source>
</reference>
<dbReference type="GO" id="GO:0051537">
    <property type="term" value="F:2 iron, 2 sulfur cluster binding"/>
    <property type="evidence" value="ECO:0007669"/>
    <property type="project" value="UniProtKB-UniRule"/>
</dbReference>
<keyword evidence="6 10" id="KW-0663">Pyridoxal phosphate</keyword>
<protein>
    <recommendedName>
        <fullName evidence="10">Cysteine desulfurase IscS</fullName>
        <ecNumber evidence="10">2.8.1.7</ecNumber>
    </recommendedName>
</protein>
<dbReference type="GO" id="GO:0031071">
    <property type="term" value="F:cysteine desulfurase activity"/>
    <property type="evidence" value="ECO:0007669"/>
    <property type="project" value="UniProtKB-UniRule"/>
</dbReference>
<dbReference type="RefSeq" id="WP_114210011.1">
    <property type="nucleotide sequence ID" value="NZ_CP030840.1"/>
</dbReference>
<evidence type="ECO:0000256" key="9">
    <source>
        <dbReference type="ARBA" id="ARBA00050776"/>
    </source>
</evidence>
<dbReference type="GO" id="GO:0046872">
    <property type="term" value="F:metal ion binding"/>
    <property type="evidence" value="ECO:0007669"/>
    <property type="project" value="UniProtKB-KW"/>
</dbReference>
<feature type="binding site" evidence="10">
    <location>
        <position position="256"/>
    </location>
    <ligand>
        <name>pyridoxal 5'-phosphate</name>
        <dbReference type="ChEBI" id="CHEBI:597326"/>
    </ligand>
</feature>
<dbReference type="InterPro" id="IPR015424">
    <property type="entry name" value="PyrdxlP-dep_Trfase"/>
</dbReference>
<dbReference type="InterPro" id="IPR016454">
    <property type="entry name" value="Cysteine_dSase"/>
</dbReference>
<feature type="active site" description="Cysteine persulfide intermediate" evidence="10">
    <location>
        <position position="342"/>
    </location>
</feature>
<dbReference type="SUPFAM" id="SSF53383">
    <property type="entry name" value="PLP-dependent transferases"/>
    <property type="match status" value="1"/>
</dbReference>
<keyword evidence="10" id="KW-0963">Cytoplasm</keyword>
<dbReference type="PANTHER" id="PTHR11601">
    <property type="entry name" value="CYSTEINE DESULFURYLASE FAMILY MEMBER"/>
    <property type="match status" value="1"/>
</dbReference>
<feature type="binding site" evidence="10">
    <location>
        <begin position="215"/>
        <end position="217"/>
    </location>
    <ligand>
        <name>pyridoxal 5'-phosphate</name>
        <dbReference type="ChEBI" id="CHEBI:597326"/>
    </ligand>
</feature>
<dbReference type="OrthoDB" id="9808002at2"/>
<evidence type="ECO:0000256" key="11">
    <source>
        <dbReference type="RuleBase" id="RU004504"/>
    </source>
</evidence>
<dbReference type="Pfam" id="PF00266">
    <property type="entry name" value="Aminotran_5"/>
    <property type="match status" value="1"/>
</dbReference>
<comment type="pathway">
    <text evidence="10">Cofactor biosynthesis; iron-sulfur cluster biosynthesis.</text>
</comment>
<evidence type="ECO:0000256" key="7">
    <source>
        <dbReference type="ARBA" id="ARBA00023004"/>
    </source>
</evidence>
<dbReference type="Gene3D" id="3.90.1150.10">
    <property type="entry name" value="Aspartate Aminotransferase, domain 1"/>
    <property type="match status" value="1"/>
</dbReference>
<comment type="subunit">
    <text evidence="10">Homodimer. Forms a heterotetramer with IscU, interacts with other sulfur acceptors.</text>
</comment>
<keyword evidence="7 10" id="KW-0408">Iron</keyword>
<evidence type="ECO:0000259" key="12">
    <source>
        <dbReference type="Pfam" id="PF00266"/>
    </source>
</evidence>